<keyword evidence="6" id="KW-0769">Symport</keyword>
<evidence type="ECO:0000256" key="5">
    <source>
        <dbReference type="ARBA" id="ARBA00023136"/>
    </source>
</evidence>
<feature type="transmembrane region" description="Helical" evidence="7">
    <location>
        <begin position="173"/>
        <end position="193"/>
    </location>
</feature>
<feature type="transmembrane region" description="Helical" evidence="7">
    <location>
        <begin position="302"/>
        <end position="330"/>
    </location>
</feature>
<feature type="transmembrane region" description="Helical" evidence="7">
    <location>
        <begin position="244"/>
        <end position="271"/>
    </location>
</feature>
<evidence type="ECO:0000256" key="3">
    <source>
        <dbReference type="ARBA" id="ARBA00022692"/>
    </source>
</evidence>
<proteinExistence type="inferred from homology"/>
<dbReference type="GO" id="GO:0015293">
    <property type="term" value="F:symporter activity"/>
    <property type="evidence" value="ECO:0007669"/>
    <property type="project" value="UniProtKB-KW"/>
</dbReference>
<dbReference type="PROSITE" id="PS00610">
    <property type="entry name" value="NA_NEUROTRAN_SYMP_1"/>
    <property type="match status" value="1"/>
</dbReference>
<dbReference type="PANTHER" id="PTHR42948:SF1">
    <property type="entry name" value="TRANSPORTER"/>
    <property type="match status" value="1"/>
</dbReference>
<keyword evidence="3 6" id="KW-0812">Transmembrane</keyword>
<dbReference type="PROSITE" id="PS50267">
    <property type="entry name" value="NA_NEUROTRAN_SYMP_3"/>
    <property type="match status" value="1"/>
</dbReference>
<keyword evidence="5 7" id="KW-0472">Membrane</keyword>
<keyword evidence="11" id="KW-1185">Reference proteome</keyword>
<dbReference type="AlphaFoldDB" id="A0A2T4DT02"/>
<evidence type="ECO:0000313" key="11">
    <source>
        <dbReference type="Proteomes" id="UP000636010"/>
    </source>
</evidence>
<feature type="transmembrane region" description="Helical" evidence="7">
    <location>
        <begin position="382"/>
        <end position="405"/>
    </location>
</feature>
<feature type="transmembrane region" description="Helical" evidence="7">
    <location>
        <begin position="213"/>
        <end position="232"/>
    </location>
</feature>
<evidence type="ECO:0000256" key="6">
    <source>
        <dbReference type="RuleBase" id="RU003732"/>
    </source>
</evidence>
<comment type="similarity">
    <text evidence="6">Belongs to the sodium:neurotransmitter symporter (SNF) (TC 2.A.22) family.</text>
</comment>
<evidence type="ECO:0000256" key="1">
    <source>
        <dbReference type="ARBA" id="ARBA00004141"/>
    </source>
</evidence>
<dbReference type="NCBIfam" id="NF037979">
    <property type="entry name" value="Na_transp"/>
    <property type="match status" value="1"/>
</dbReference>
<dbReference type="Proteomes" id="UP000240608">
    <property type="component" value="Unassembled WGS sequence"/>
</dbReference>
<comment type="subcellular location">
    <subcellularLocation>
        <location evidence="1">Membrane</location>
        <topology evidence="1">Multi-pass membrane protein</topology>
    </subcellularLocation>
</comment>
<organism evidence="9 10">
    <name type="scientific">Marivirga lumbricoides</name>
    <dbReference type="NCBI Taxonomy" id="1046115"/>
    <lineage>
        <taxon>Bacteria</taxon>
        <taxon>Pseudomonadati</taxon>
        <taxon>Bacteroidota</taxon>
        <taxon>Cytophagia</taxon>
        <taxon>Cytophagales</taxon>
        <taxon>Marivirgaceae</taxon>
        <taxon>Marivirga</taxon>
    </lineage>
</organism>
<feature type="transmembrane region" description="Helical" evidence="7">
    <location>
        <begin position="143"/>
        <end position="161"/>
    </location>
</feature>
<protein>
    <recommendedName>
        <fullName evidence="6">Transporter</fullName>
    </recommendedName>
</protein>
<evidence type="ECO:0000313" key="10">
    <source>
        <dbReference type="Proteomes" id="UP000240608"/>
    </source>
</evidence>
<dbReference type="EMBL" id="BMEC01000011">
    <property type="protein sequence ID" value="GGC45207.1"/>
    <property type="molecule type" value="Genomic_DNA"/>
</dbReference>
<dbReference type="PANTHER" id="PTHR42948">
    <property type="entry name" value="TRANSPORTER"/>
    <property type="match status" value="1"/>
</dbReference>
<accession>A0A2T4DT02</accession>
<sequence length="462" mass="49911">MASRGGFSNRLGFIAAAAGSAVGLGNIWKFPYEVGENGGAAFLVIYLACAFLICLPIMLAETAIGRNTRLNPYGAFRKLGGRKWGIIGIMGVLSGVMILSFYNVVAGWAFGYFLEIGFGGLLSKGLNYGDHFGGFVSNIWDNLFFSIGFMVLTALIVAGGVQKGIERWTKILMPLLVIMIVGLICYGLTLDGASEGLAFYLVPDFSEINANTFYTALAQAFFSLSLGMGALITYGSYVGKNDSIVGAAALITIADISIAFLAGLMIFPLVFSQPSIEANAGPGLVFVALPGIFESMGSVGPFVGAIFFLLLCFAALTSTVSLLEVPVAYVTDQFKFHRKKTVYGVALIIFIIGLPTMLSQGASEFFTKFTFYGGKDIDFFTLIENVFSDLSLPLGGFFIAIFAAWKWRDKGFQKELYFGNPQLEGSVTEKVILFMVRYISPLVVGTIFVISVLKIFFNINLF</sequence>
<comment type="caution">
    <text evidence="9">The sequence shown here is derived from an EMBL/GenBank/DDBJ whole genome shotgun (WGS) entry which is preliminary data.</text>
</comment>
<gene>
    <name evidence="9" type="ORF">C9994_05065</name>
    <name evidence="8" type="ORF">GCM10011506_33510</name>
</gene>
<dbReference type="InterPro" id="IPR000175">
    <property type="entry name" value="Na/ntran_symport"/>
</dbReference>
<evidence type="ECO:0000313" key="9">
    <source>
        <dbReference type="EMBL" id="PTB96949.1"/>
    </source>
</evidence>
<name>A0A2T4DT02_9BACT</name>
<dbReference type="Pfam" id="PF00209">
    <property type="entry name" value="SNF"/>
    <property type="match status" value="2"/>
</dbReference>
<reference evidence="8" key="1">
    <citation type="journal article" date="2014" name="Int. J. Syst. Evol. Microbiol.">
        <title>Complete genome of a new Firmicutes species belonging to the dominant human colonic microbiota ('Ruminococcus bicirculans') reveals two chromosomes and a selective capacity to utilize plant glucans.</title>
        <authorList>
            <consortium name="NISC Comparative Sequencing Program"/>
            <person name="Wegmann U."/>
            <person name="Louis P."/>
            <person name="Goesmann A."/>
            <person name="Henrissat B."/>
            <person name="Duncan S.H."/>
            <person name="Flint H.J."/>
        </authorList>
    </citation>
    <scope>NUCLEOTIDE SEQUENCE</scope>
    <source>
        <strain evidence="8">CGMCC 1.10832</strain>
    </source>
</reference>
<dbReference type="InterPro" id="IPR047218">
    <property type="entry name" value="YocR/YhdH-like"/>
</dbReference>
<dbReference type="Proteomes" id="UP000636010">
    <property type="component" value="Unassembled WGS sequence"/>
</dbReference>
<dbReference type="InterPro" id="IPR037272">
    <property type="entry name" value="SNS_sf"/>
</dbReference>
<reference evidence="11" key="3">
    <citation type="journal article" date="2019" name="Int. J. Syst. Evol. Microbiol.">
        <title>The Global Catalogue of Microorganisms (GCM) 10K type strain sequencing project: providing services to taxonomists for standard genome sequencing and annotation.</title>
        <authorList>
            <consortium name="The Broad Institute Genomics Platform"/>
            <consortium name="The Broad Institute Genome Sequencing Center for Infectious Disease"/>
            <person name="Wu L."/>
            <person name="Ma J."/>
        </authorList>
    </citation>
    <scope>NUCLEOTIDE SEQUENCE [LARGE SCALE GENOMIC DNA]</scope>
    <source>
        <strain evidence="11">CGMCC 1.10832</strain>
    </source>
</reference>
<dbReference type="GO" id="GO:0016020">
    <property type="term" value="C:membrane"/>
    <property type="evidence" value="ECO:0007669"/>
    <property type="project" value="UniProtKB-SubCell"/>
</dbReference>
<evidence type="ECO:0000313" key="8">
    <source>
        <dbReference type="EMBL" id="GGC45207.1"/>
    </source>
</evidence>
<evidence type="ECO:0000256" key="7">
    <source>
        <dbReference type="SAM" id="Phobius"/>
    </source>
</evidence>
<dbReference type="EMBL" id="PYVU01000030">
    <property type="protein sequence ID" value="PTB96949.1"/>
    <property type="molecule type" value="Genomic_DNA"/>
</dbReference>
<dbReference type="RefSeq" id="WP_188465667.1">
    <property type="nucleotide sequence ID" value="NZ_BAABHU010000011.1"/>
</dbReference>
<evidence type="ECO:0000256" key="4">
    <source>
        <dbReference type="ARBA" id="ARBA00022989"/>
    </source>
</evidence>
<evidence type="ECO:0000256" key="2">
    <source>
        <dbReference type="ARBA" id="ARBA00022448"/>
    </source>
</evidence>
<feature type="transmembrane region" description="Helical" evidence="7">
    <location>
        <begin position="39"/>
        <end position="64"/>
    </location>
</feature>
<feature type="transmembrane region" description="Helical" evidence="7">
    <location>
        <begin position="342"/>
        <end position="362"/>
    </location>
</feature>
<keyword evidence="4 7" id="KW-1133">Transmembrane helix</keyword>
<dbReference type="SUPFAM" id="SSF161070">
    <property type="entry name" value="SNF-like"/>
    <property type="match status" value="1"/>
</dbReference>
<feature type="transmembrane region" description="Helical" evidence="7">
    <location>
        <begin position="84"/>
        <end position="114"/>
    </location>
</feature>
<dbReference type="CDD" id="cd10336">
    <property type="entry name" value="SLC6sbd_Tyt1-Like"/>
    <property type="match status" value="1"/>
</dbReference>
<dbReference type="PRINTS" id="PR00176">
    <property type="entry name" value="NANEUSMPORT"/>
</dbReference>
<reference evidence="8" key="4">
    <citation type="submission" date="2024-05" db="EMBL/GenBank/DDBJ databases">
        <authorList>
            <person name="Sun Q."/>
            <person name="Zhou Y."/>
        </authorList>
    </citation>
    <scope>NUCLEOTIDE SEQUENCE</scope>
    <source>
        <strain evidence="8">CGMCC 1.10832</strain>
    </source>
</reference>
<feature type="transmembrane region" description="Helical" evidence="7">
    <location>
        <begin position="438"/>
        <end position="457"/>
    </location>
</feature>
<reference evidence="9 10" key="2">
    <citation type="submission" date="2018-03" db="EMBL/GenBank/DDBJ databases">
        <title>Cross-interface Injection: A General Nanoliter Liquid Handling Method Applied to Single Cells Genome Amplification Automated Nanoliter Liquid Handling Applied to Single Cell Multiple Displacement Amplification.</title>
        <authorList>
            <person name="Yun J."/>
            <person name="Xu P."/>
            <person name="Xu J."/>
            <person name="Dai X."/>
            <person name="Wang Y."/>
            <person name="Zheng X."/>
            <person name="Cao C."/>
            <person name="Yi Q."/>
            <person name="Zhu Y."/>
            <person name="Wang L."/>
            <person name="Dong Z."/>
            <person name="Huang Y."/>
            <person name="Huang L."/>
            <person name="Du W."/>
        </authorList>
    </citation>
    <scope>NUCLEOTIDE SEQUENCE [LARGE SCALE GENOMIC DNA]</scope>
    <source>
        <strain evidence="9 10">Z-D1-2</strain>
    </source>
</reference>
<keyword evidence="2 6" id="KW-0813">Transport</keyword>